<evidence type="ECO:0000313" key="10">
    <source>
        <dbReference type="EMBL" id="KAG2433540.1"/>
    </source>
</evidence>
<dbReference type="PANTHER" id="PTHR11920:SF335">
    <property type="entry name" value="GUANYLATE CYCLASE"/>
    <property type="match status" value="1"/>
</dbReference>
<feature type="region of interest" description="Disordered" evidence="8">
    <location>
        <begin position="172"/>
        <end position="213"/>
    </location>
</feature>
<name>A0A835VZE6_9CHLO</name>
<feature type="region of interest" description="Disordered" evidence="8">
    <location>
        <begin position="478"/>
        <end position="497"/>
    </location>
</feature>
<dbReference type="SMART" id="SM00044">
    <property type="entry name" value="CYCc"/>
    <property type="match status" value="1"/>
</dbReference>
<keyword evidence="2" id="KW-0812">Transmembrane</keyword>
<dbReference type="Pfam" id="PF00211">
    <property type="entry name" value="Guanylate_cyc"/>
    <property type="match status" value="1"/>
</dbReference>
<evidence type="ECO:0000256" key="3">
    <source>
        <dbReference type="ARBA" id="ARBA00022741"/>
    </source>
</evidence>
<dbReference type="InterPro" id="IPR029787">
    <property type="entry name" value="Nucleotide_cyclase"/>
</dbReference>
<keyword evidence="5" id="KW-0472">Membrane</keyword>
<feature type="region of interest" description="Disordered" evidence="8">
    <location>
        <begin position="847"/>
        <end position="874"/>
    </location>
</feature>
<evidence type="ECO:0000256" key="7">
    <source>
        <dbReference type="RuleBase" id="RU000405"/>
    </source>
</evidence>
<evidence type="ECO:0000256" key="4">
    <source>
        <dbReference type="ARBA" id="ARBA00022989"/>
    </source>
</evidence>
<dbReference type="SUPFAM" id="SSF55073">
    <property type="entry name" value="Nucleotide cyclase"/>
    <property type="match status" value="1"/>
</dbReference>
<feature type="region of interest" description="Disordered" evidence="8">
    <location>
        <begin position="1049"/>
        <end position="1123"/>
    </location>
</feature>
<keyword evidence="4" id="KW-1133">Transmembrane helix</keyword>
<feature type="compositionally biased region" description="Gly residues" evidence="8">
    <location>
        <begin position="1463"/>
        <end position="1478"/>
    </location>
</feature>
<dbReference type="PROSITE" id="PS50125">
    <property type="entry name" value="GUANYLATE_CYCLASE_2"/>
    <property type="match status" value="1"/>
</dbReference>
<evidence type="ECO:0000259" key="9">
    <source>
        <dbReference type="PROSITE" id="PS50125"/>
    </source>
</evidence>
<feature type="compositionally biased region" description="Low complexity" evidence="8">
    <location>
        <begin position="909"/>
        <end position="921"/>
    </location>
</feature>
<comment type="subcellular location">
    <subcellularLocation>
        <location evidence="1">Membrane</location>
    </subcellularLocation>
</comment>
<comment type="similarity">
    <text evidence="7">Belongs to the adenylyl cyclase class-4/guanylyl cyclase family.</text>
</comment>
<organism evidence="10 11">
    <name type="scientific">Chlamydomonas schloesseri</name>
    <dbReference type="NCBI Taxonomy" id="2026947"/>
    <lineage>
        <taxon>Eukaryota</taxon>
        <taxon>Viridiplantae</taxon>
        <taxon>Chlorophyta</taxon>
        <taxon>core chlorophytes</taxon>
        <taxon>Chlorophyceae</taxon>
        <taxon>CS clade</taxon>
        <taxon>Chlamydomonadales</taxon>
        <taxon>Chlamydomonadaceae</taxon>
        <taxon>Chlamydomonas</taxon>
    </lineage>
</organism>
<dbReference type="GO" id="GO:0000166">
    <property type="term" value="F:nucleotide binding"/>
    <property type="evidence" value="ECO:0007669"/>
    <property type="project" value="UniProtKB-KW"/>
</dbReference>
<dbReference type="Proteomes" id="UP000613740">
    <property type="component" value="Unassembled WGS sequence"/>
</dbReference>
<evidence type="ECO:0000256" key="8">
    <source>
        <dbReference type="SAM" id="MobiDB-lite"/>
    </source>
</evidence>
<gene>
    <name evidence="10" type="ORF">HYH02_012657</name>
</gene>
<feature type="compositionally biased region" description="Low complexity" evidence="8">
    <location>
        <begin position="856"/>
        <end position="874"/>
    </location>
</feature>
<dbReference type="GO" id="GO:0007168">
    <property type="term" value="P:receptor guanylyl cyclase signaling pathway"/>
    <property type="evidence" value="ECO:0007669"/>
    <property type="project" value="TreeGrafter"/>
</dbReference>
<dbReference type="CDD" id="cd07302">
    <property type="entry name" value="CHD"/>
    <property type="match status" value="1"/>
</dbReference>
<accession>A0A835VZE6</accession>
<dbReference type="GO" id="GO:0004383">
    <property type="term" value="F:guanylate cyclase activity"/>
    <property type="evidence" value="ECO:0007669"/>
    <property type="project" value="TreeGrafter"/>
</dbReference>
<feature type="region of interest" description="Disordered" evidence="8">
    <location>
        <begin position="1204"/>
        <end position="1223"/>
    </location>
</feature>
<dbReference type="GO" id="GO:0005886">
    <property type="term" value="C:plasma membrane"/>
    <property type="evidence" value="ECO:0007669"/>
    <property type="project" value="TreeGrafter"/>
</dbReference>
<feature type="compositionally biased region" description="Low complexity" evidence="8">
    <location>
        <begin position="484"/>
        <end position="497"/>
    </location>
</feature>
<protein>
    <recommendedName>
        <fullName evidence="9">Guanylate cyclase domain-containing protein</fullName>
    </recommendedName>
</protein>
<reference evidence="10" key="1">
    <citation type="journal article" date="2020" name="bioRxiv">
        <title>Comparative genomics of Chlamydomonas.</title>
        <authorList>
            <person name="Craig R.J."/>
            <person name="Hasan A.R."/>
            <person name="Ness R.W."/>
            <person name="Keightley P.D."/>
        </authorList>
    </citation>
    <scope>NUCLEOTIDE SEQUENCE</scope>
    <source>
        <strain evidence="10">CCAP 11/173</strain>
    </source>
</reference>
<dbReference type="PROSITE" id="PS00452">
    <property type="entry name" value="GUANYLATE_CYCLASE_1"/>
    <property type="match status" value="1"/>
</dbReference>
<feature type="compositionally biased region" description="Low complexity" evidence="8">
    <location>
        <begin position="1101"/>
        <end position="1117"/>
    </location>
</feature>
<dbReference type="GO" id="GO:0004016">
    <property type="term" value="F:adenylate cyclase activity"/>
    <property type="evidence" value="ECO:0007669"/>
    <property type="project" value="TreeGrafter"/>
</dbReference>
<dbReference type="Gene3D" id="3.30.70.1230">
    <property type="entry name" value="Nucleotide cyclase"/>
    <property type="match status" value="1"/>
</dbReference>
<evidence type="ECO:0000256" key="5">
    <source>
        <dbReference type="ARBA" id="ARBA00023136"/>
    </source>
</evidence>
<dbReference type="EMBL" id="JAEHOD010000062">
    <property type="protein sequence ID" value="KAG2433540.1"/>
    <property type="molecule type" value="Genomic_DNA"/>
</dbReference>
<feature type="region of interest" description="Disordered" evidence="8">
    <location>
        <begin position="1462"/>
        <end position="1489"/>
    </location>
</feature>
<feature type="compositionally biased region" description="Low complexity" evidence="8">
    <location>
        <begin position="887"/>
        <end position="899"/>
    </location>
</feature>
<dbReference type="OrthoDB" id="548029at2759"/>
<dbReference type="InterPro" id="IPR018297">
    <property type="entry name" value="A/G_cyclase_CS"/>
</dbReference>
<keyword evidence="3" id="KW-0547">Nucleotide-binding</keyword>
<dbReference type="InterPro" id="IPR001054">
    <property type="entry name" value="A/G_cyclase"/>
</dbReference>
<comment type="caution">
    <text evidence="10">The sequence shown here is derived from an EMBL/GenBank/DDBJ whole genome shotgun (WGS) entry which is preliminary data.</text>
</comment>
<feature type="region of interest" description="Disordered" evidence="8">
    <location>
        <begin position="887"/>
        <end position="937"/>
    </location>
</feature>
<sequence>MPKVPTPAAAAETPRPLSLRLLQHNDMSTGGAPMQLLSPSQPGPLFWPHAAGPDGSSGGVLLAGVVAAVTAFSVDGARVVQQNHISLQCYGDRIDRTAFPACDGPASPLAAVTPAARGEPDMPTLLEEIFSLEPTKLERLWHEVAVEGRVWRGIVKVSRGVVAAATATAAGPGYGSGGSVPSASPSRHFSRMRRQDFPQTEWQKRSPQHQQLPGATVAGDHHLAAGHPAALVPGALLSMPSASATADGRKLLRAEVPAASALSAVMNDMVVRHNSGQRLLLPSSLHATRGGTNESGFQTTDAAVAAGGVDAHAFEDGGACGAAAAVARSGNGSGTNRMRTLMSSFSRRASILAAVQEASLGDDHEAAEVAGAAAAAAAATASGGGTTTAVAPGHAHDRHHSQCSQGECFFVQRALIDASMPAAEAVRQYEQLLMVADDAAPSGSTLLAGGLTLTTDMDPLATSTWRVLVDEPSTVAGGGSTVDRASTAMGSASRAGSGRSGARFLSQMLRTGPSAGAARVASVISSVGCGSPTASSSAVGAGGGAALHAASSALLLSQQRPSLRTCGSRPTAAGHSRSTSARHLLLASPPPAAVVAGGSESFPEAAAPMLSPAALSGAHPSVANNRNAAGVASGGGGATKSSMVLVDLFKDDGCGGDDCGGAGAHGRESVGFVALSHYASAAAAAGPAAATLPTCRSPVGHQHTSHALSSGGTFQLLRHQGTDLVSSLAAAEGAGPPRADGGNAEQAPAAAAAAWQAARLTTASVSSSHEINPVGTVLLLRARTTIGDTAALHRRNAAYHSFDMCEAGSSGFADKPCAGGIAGGSAVATAPTPRVLHFASSLLDLHQQQHRGGSGCTASPSSAAAPPAAAGARPLSTARPMQFLAPAAAPAPAAPSLPACEPRHEQPHQHQQQQLAQSSARIRAGHATSGQLPSRTTTAAAAATERGRNFVVAGKVGAHASSDDDGSRLADSVTLALASASVMGGFGTLESPRREHGACEKDRVACTESYPPMSSLNRAHVTVELGAEPAAPGLVKTCTMVPHTPKRLVKSGVQQQQQGSSEDYHQELPTPDNTLRLATANMPGAEGPCGCDGPQQGTPMGTSAAAESAPASTAAAASGGGTRWHEMTASRVRDPATGAFAIVLTQVDVTAKVEAELHIAGVTEAEHRLLEQIFPRHVLAYMTQQGGPWSGSAAAPAGAIDAAAAAPGARQAPPPASADQQHVASAEASQPLHLLHGAWRPVVRDINELATRHDACTLLFADIQGFTPMCKVLDAQVVMAFLNNLFSRFDRRLDEFGVYKVETIGDCYFVAGGLMHEDEDGMAAVRARESNADPEHAHRVFAFAKAMLEAASRVKLPTTGGPVRIRVGLHTGPVVSGVVGRRMPRFCLFGDTVNTTSRMESTGKPGCIHVSESTYELLRDDVDGWVPTGGIEVKGKGRMNTYLWAPPGAELGPAMRDMMPQQRGGGGFGGGSGGGGGCSPPSVRKEEGQRVALLQPPQETQQPQYGPTTACGKVVVSAADIDLDCSDNLLQILLGQ</sequence>
<evidence type="ECO:0000256" key="1">
    <source>
        <dbReference type="ARBA" id="ARBA00004370"/>
    </source>
</evidence>
<evidence type="ECO:0000256" key="2">
    <source>
        <dbReference type="ARBA" id="ARBA00022692"/>
    </source>
</evidence>
<evidence type="ECO:0000313" key="11">
    <source>
        <dbReference type="Proteomes" id="UP000613740"/>
    </source>
</evidence>
<dbReference type="GO" id="GO:0001653">
    <property type="term" value="F:peptide receptor activity"/>
    <property type="evidence" value="ECO:0007669"/>
    <property type="project" value="TreeGrafter"/>
</dbReference>
<keyword evidence="6 7" id="KW-0456">Lyase</keyword>
<dbReference type="GO" id="GO:0035556">
    <property type="term" value="P:intracellular signal transduction"/>
    <property type="evidence" value="ECO:0007669"/>
    <property type="project" value="InterPro"/>
</dbReference>
<dbReference type="InterPro" id="IPR050401">
    <property type="entry name" value="Cyclic_nucleotide_synthase"/>
</dbReference>
<evidence type="ECO:0000256" key="6">
    <source>
        <dbReference type="ARBA" id="ARBA00023239"/>
    </source>
</evidence>
<dbReference type="PANTHER" id="PTHR11920">
    <property type="entry name" value="GUANYLYL CYCLASE"/>
    <property type="match status" value="1"/>
</dbReference>
<feature type="domain" description="Guanylate cyclase" evidence="9">
    <location>
        <begin position="1257"/>
        <end position="1400"/>
    </location>
</feature>
<keyword evidence="11" id="KW-1185">Reference proteome</keyword>
<proteinExistence type="inferred from homology"/>